<organism evidence="4 5">
    <name type="scientific">Phenylobacterium parvum</name>
    <dbReference type="NCBI Taxonomy" id="2201350"/>
    <lineage>
        <taxon>Bacteria</taxon>
        <taxon>Pseudomonadati</taxon>
        <taxon>Pseudomonadota</taxon>
        <taxon>Alphaproteobacteria</taxon>
        <taxon>Caulobacterales</taxon>
        <taxon>Caulobacteraceae</taxon>
        <taxon>Phenylobacterium</taxon>
    </lineage>
</organism>
<accession>A0A2Z3HZZ4</accession>
<dbReference type="OrthoDB" id="3190829at2"/>
<evidence type="ECO:0000256" key="1">
    <source>
        <dbReference type="ARBA" id="ARBA00022603"/>
    </source>
</evidence>
<evidence type="ECO:0000259" key="3">
    <source>
        <dbReference type="Pfam" id="PF00588"/>
    </source>
</evidence>
<evidence type="ECO:0000313" key="5">
    <source>
        <dbReference type="Proteomes" id="UP000247763"/>
    </source>
</evidence>
<dbReference type="Gene3D" id="3.30.1330.30">
    <property type="match status" value="1"/>
</dbReference>
<keyword evidence="1 4" id="KW-0489">Methyltransferase</keyword>
<evidence type="ECO:0000313" key="4">
    <source>
        <dbReference type="EMBL" id="AWM77138.1"/>
    </source>
</evidence>
<gene>
    <name evidence="4" type="ORF">HYN04_04795</name>
</gene>
<dbReference type="InterPro" id="IPR001537">
    <property type="entry name" value="SpoU_MeTrfase"/>
</dbReference>
<protein>
    <submittedName>
        <fullName evidence="4">RNA methyltransferase</fullName>
    </submittedName>
</protein>
<dbReference type="EMBL" id="CP029479">
    <property type="protein sequence ID" value="AWM77138.1"/>
    <property type="molecule type" value="Genomic_DNA"/>
</dbReference>
<dbReference type="GO" id="GO:0003723">
    <property type="term" value="F:RNA binding"/>
    <property type="evidence" value="ECO:0007669"/>
    <property type="project" value="InterPro"/>
</dbReference>
<dbReference type="GO" id="GO:0032259">
    <property type="term" value="P:methylation"/>
    <property type="evidence" value="ECO:0007669"/>
    <property type="project" value="UniProtKB-KW"/>
</dbReference>
<reference evidence="5" key="1">
    <citation type="submission" date="2018-05" db="EMBL/GenBank/DDBJ databases">
        <title>Genome sequencing of Phenylobacterium sp. HYN0004.</title>
        <authorList>
            <person name="Yi H."/>
            <person name="Baek C."/>
        </authorList>
    </citation>
    <scope>NUCLEOTIDE SEQUENCE [LARGE SCALE GENOMIC DNA]</scope>
    <source>
        <strain evidence="5">HYN0004</strain>
    </source>
</reference>
<name>A0A2Z3HZZ4_9CAUL</name>
<keyword evidence="5" id="KW-1185">Reference proteome</keyword>
<dbReference type="Gene3D" id="3.40.1280.10">
    <property type="match status" value="1"/>
</dbReference>
<dbReference type="CDD" id="cd18095">
    <property type="entry name" value="SpoU-like_rRNA-MTase"/>
    <property type="match status" value="1"/>
</dbReference>
<proteinExistence type="predicted"/>
<evidence type="ECO:0000256" key="2">
    <source>
        <dbReference type="ARBA" id="ARBA00022679"/>
    </source>
</evidence>
<dbReference type="Proteomes" id="UP000247763">
    <property type="component" value="Chromosome"/>
</dbReference>
<dbReference type="GO" id="GO:0008173">
    <property type="term" value="F:RNA methyltransferase activity"/>
    <property type="evidence" value="ECO:0007669"/>
    <property type="project" value="InterPro"/>
</dbReference>
<dbReference type="SUPFAM" id="SSF75217">
    <property type="entry name" value="alpha/beta knot"/>
    <property type="match status" value="1"/>
</dbReference>
<dbReference type="GO" id="GO:0006396">
    <property type="term" value="P:RNA processing"/>
    <property type="evidence" value="ECO:0007669"/>
    <property type="project" value="InterPro"/>
</dbReference>
<dbReference type="InterPro" id="IPR051259">
    <property type="entry name" value="rRNA_Methyltransferase"/>
</dbReference>
<feature type="domain" description="tRNA/rRNA methyltransferase SpoU type" evidence="3">
    <location>
        <begin position="123"/>
        <end position="262"/>
    </location>
</feature>
<dbReference type="InterPro" id="IPR029064">
    <property type="entry name" value="Ribosomal_eL30-like_sf"/>
</dbReference>
<dbReference type="Pfam" id="PF00588">
    <property type="entry name" value="SpoU_methylase"/>
    <property type="match status" value="1"/>
</dbReference>
<dbReference type="PANTHER" id="PTHR43191">
    <property type="entry name" value="RRNA METHYLTRANSFERASE 3"/>
    <property type="match status" value="1"/>
</dbReference>
<dbReference type="InterPro" id="IPR029028">
    <property type="entry name" value="Alpha/beta_knot_MTases"/>
</dbReference>
<sequence length="272" mass="28244">MQRMVEWITDDEDPRIADYRDVRERDLVGRRGLFVAEGAVVLRGLLDSPFALTRSILVAEARLPGLSELLARVPPGTPVFAASQAVMDTIVGFPIHRGILALGETPPPRDPASMLSDVGAGGLVLALSCIANHDNMGGLFRNAAAFGVDAVVLDAGCCDPFYRKALRVSVGAVLQVPQVRLLPGADMVSGLQAAGFHVLALSPSGTEDLASIGGGGRVAVILGAEGPGLAPEVLARCETVRIPMAAGFDSLNVATTSGIVLHHLRSRSGDAG</sequence>
<dbReference type="SUPFAM" id="SSF55315">
    <property type="entry name" value="L30e-like"/>
    <property type="match status" value="1"/>
</dbReference>
<dbReference type="AlphaFoldDB" id="A0A2Z3HZZ4"/>
<dbReference type="InterPro" id="IPR029026">
    <property type="entry name" value="tRNA_m1G_MTases_N"/>
</dbReference>
<dbReference type="RefSeq" id="WP_110449707.1">
    <property type="nucleotide sequence ID" value="NZ_CP029479.1"/>
</dbReference>
<keyword evidence="2 4" id="KW-0808">Transferase</keyword>
<dbReference type="PANTHER" id="PTHR43191:SF12">
    <property type="entry name" value="RRNA METHYLASE"/>
    <property type="match status" value="1"/>
</dbReference>
<dbReference type="KEGG" id="phb:HYN04_04795"/>